<reference evidence="2 3" key="1">
    <citation type="submission" date="2019-09" db="EMBL/GenBank/DDBJ databases">
        <title>Draft genome sequence of various Type strains from the CCUG.</title>
        <authorList>
            <person name="Pineiro-Iglesias B."/>
            <person name="Tunovic T."/>
            <person name="Unosson C."/>
            <person name="Inganas E."/>
            <person name="Ohlen M."/>
            <person name="Cardew S."/>
            <person name="Jensie-Markopoulos S."/>
            <person name="Salva-Serra F."/>
            <person name="Jaen-Luchoro D."/>
            <person name="Karlsson R."/>
            <person name="Svensson-Stadler L."/>
            <person name="Chun J."/>
            <person name="Moore E."/>
        </authorList>
    </citation>
    <scope>NUCLEOTIDE SEQUENCE [LARGE SCALE GENOMIC DNA]</scope>
    <source>
        <strain evidence="2 3">CCUG 32756T</strain>
    </source>
</reference>
<dbReference type="Proteomes" id="UP000323707">
    <property type="component" value="Unassembled WGS sequence"/>
</dbReference>
<evidence type="ECO:0000259" key="1">
    <source>
        <dbReference type="Pfam" id="PF18618"/>
    </source>
</evidence>
<dbReference type="RefSeq" id="WP_023929327.1">
    <property type="nucleotide sequence ID" value="NZ_CAUWKU010000006.1"/>
</dbReference>
<proteinExistence type="predicted"/>
<gene>
    <name evidence="2" type="ORF">F4V45_02065</name>
</gene>
<protein>
    <recommendedName>
        <fullName evidence="1">HP0268 domain-containing protein</fullName>
    </recommendedName>
</protein>
<dbReference type="AlphaFoldDB" id="A0A5M9QRQ6"/>
<accession>A0A5M9QRQ6</accession>
<sequence>MELKLAPMDTANISQASTQTIAVESLLESTSSLQVVYLDKQNSQKDLQKAKTLLESKGKVVYMGEVRYGLDAKDFIYEFRIL</sequence>
<dbReference type="Pfam" id="PF18618">
    <property type="entry name" value="HP0268"/>
    <property type="match status" value="1"/>
</dbReference>
<feature type="domain" description="HP0268" evidence="1">
    <location>
        <begin position="1"/>
        <end position="82"/>
    </location>
</feature>
<organism evidence="2 3">
    <name type="scientific">Helicobacter canis</name>
    <dbReference type="NCBI Taxonomy" id="29419"/>
    <lineage>
        <taxon>Bacteria</taxon>
        <taxon>Pseudomonadati</taxon>
        <taxon>Campylobacterota</taxon>
        <taxon>Epsilonproteobacteria</taxon>
        <taxon>Campylobacterales</taxon>
        <taxon>Helicobacteraceae</taxon>
        <taxon>Helicobacter</taxon>
    </lineage>
</organism>
<evidence type="ECO:0000313" key="3">
    <source>
        <dbReference type="Proteomes" id="UP000323707"/>
    </source>
</evidence>
<dbReference type="EMBL" id="VXKE01000006">
    <property type="protein sequence ID" value="KAA8710719.1"/>
    <property type="molecule type" value="Genomic_DNA"/>
</dbReference>
<dbReference type="InterPro" id="IPR040748">
    <property type="entry name" value="HP0268"/>
</dbReference>
<evidence type="ECO:0000313" key="2">
    <source>
        <dbReference type="EMBL" id="KAA8710719.1"/>
    </source>
</evidence>
<comment type="caution">
    <text evidence="2">The sequence shown here is derived from an EMBL/GenBank/DDBJ whole genome shotgun (WGS) entry which is preliminary data.</text>
</comment>
<name>A0A5M9QRQ6_9HELI</name>